<dbReference type="Gene3D" id="3.30.1360.40">
    <property type="match status" value="1"/>
</dbReference>
<dbReference type="Proteomes" id="UP000886750">
    <property type="component" value="Unassembled WGS sequence"/>
</dbReference>
<dbReference type="GO" id="GO:0005737">
    <property type="term" value="C:cytoplasm"/>
    <property type="evidence" value="ECO:0007669"/>
    <property type="project" value="UniProtKB-SubCell"/>
</dbReference>
<dbReference type="InterPro" id="IPR001669">
    <property type="entry name" value="Arg_repress"/>
</dbReference>
<dbReference type="InterPro" id="IPR036251">
    <property type="entry name" value="Arg_repress_C_sf"/>
</dbReference>
<reference evidence="11" key="2">
    <citation type="submission" date="2021-04" db="EMBL/GenBank/DDBJ databases">
        <authorList>
            <person name="Gilroy R."/>
        </authorList>
    </citation>
    <scope>NUCLEOTIDE SEQUENCE</scope>
    <source>
        <strain evidence="11">1345</strain>
    </source>
</reference>
<comment type="subcellular location">
    <subcellularLocation>
        <location evidence="1 7">Cytoplasm</location>
    </subcellularLocation>
</comment>
<sequence length="152" mass="17167">MKMMRSGRQAAILEIISTQEIETQEELCAALNKRNYSVTQATVSRDIKELRLFKVVGNEKKYKYAYIDEGSNKISPKMHNLFRECVLSMRSAMNQVVIRTLRGNGSNAGMIVDKLNLPEIVGSIAGDDTLLIVTENEEKAKIVVEKLNEFLK</sequence>
<evidence type="ECO:0000256" key="8">
    <source>
        <dbReference type="NCBIfam" id="TIGR01529"/>
    </source>
</evidence>
<keyword evidence="6 7" id="KW-0804">Transcription</keyword>
<dbReference type="EMBL" id="DXCQ01000028">
    <property type="protein sequence ID" value="HIY96612.1"/>
    <property type="molecule type" value="Genomic_DNA"/>
</dbReference>
<dbReference type="GO" id="GO:0003677">
    <property type="term" value="F:DNA binding"/>
    <property type="evidence" value="ECO:0007669"/>
    <property type="project" value="UniProtKB-KW"/>
</dbReference>
<keyword evidence="7" id="KW-0678">Repressor</keyword>
<dbReference type="PANTHER" id="PTHR34471:SF1">
    <property type="entry name" value="ARGININE REPRESSOR"/>
    <property type="match status" value="1"/>
</dbReference>
<evidence type="ECO:0000256" key="7">
    <source>
        <dbReference type="HAMAP-Rule" id="MF_00173"/>
    </source>
</evidence>
<dbReference type="Pfam" id="PF02863">
    <property type="entry name" value="Arg_repressor_C"/>
    <property type="match status" value="1"/>
</dbReference>
<dbReference type="NCBIfam" id="TIGR01529">
    <property type="entry name" value="argR_whole"/>
    <property type="match status" value="1"/>
</dbReference>
<evidence type="ECO:0000256" key="6">
    <source>
        <dbReference type="ARBA" id="ARBA00023163"/>
    </source>
</evidence>
<dbReference type="GO" id="GO:1900079">
    <property type="term" value="P:regulation of arginine biosynthetic process"/>
    <property type="evidence" value="ECO:0007669"/>
    <property type="project" value="UniProtKB-UniRule"/>
</dbReference>
<proteinExistence type="inferred from homology"/>
<dbReference type="Gene3D" id="1.10.10.10">
    <property type="entry name" value="Winged helix-like DNA-binding domain superfamily/Winged helix DNA-binding domain"/>
    <property type="match status" value="1"/>
</dbReference>
<dbReference type="SUPFAM" id="SSF55252">
    <property type="entry name" value="C-terminal domain of arginine repressor"/>
    <property type="match status" value="1"/>
</dbReference>
<keyword evidence="7" id="KW-0055">Arginine biosynthesis</keyword>
<keyword evidence="5 7" id="KW-0238">DNA-binding</keyword>
<protein>
    <recommendedName>
        <fullName evidence="7 8">Arginine repressor</fullName>
    </recommendedName>
</protein>
<accession>A0A9D1ZUX3</accession>
<dbReference type="Pfam" id="PF01316">
    <property type="entry name" value="Arg_repressor"/>
    <property type="match status" value="1"/>
</dbReference>
<comment type="similarity">
    <text evidence="2 7">Belongs to the ArgR family.</text>
</comment>
<keyword evidence="3 7" id="KW-0963">Cytoplasm</keyword>
<dbReference type="GO" id="GO:0006526">
    <property type="term" value="P:L-arginine biosynthetic process"/>
    <property type="evidence" value="ECO:0007669"/>
    <property type="project" value="UniProtKB-KW"/>
</dbReference>
<evidence type="ECO:0000256" key="5">
    <source>
        <dbReference type="ARBA" id="ARBA00023125"/>
    </source>
</evidence>
<dbReference type="AlphaFoldDB" id="A0A9D1ZUX3"/>
<evidence type="ECO:0000313" key="11">
    <source>
        <dbReference type="EMBL" id="HIY96612.1"/>
    </source>
</evidence>
<dbReference type="GO" id="GO:0034618">
    <property type="term" value="F:arginine binding"/>
    <property type="evidence" value="ECO:0007669"/>
    <property type="project" value="InterPro"/>
</dbReference>
<gene>
    <name evidence="7 11" type="primary">argR</name>
    <name evidence="11" type="ORF">H9729_02890</name>
</gene>
<dbReference type="InterPro" id="IPR020899">
    <property type="entry name" value="Arg_repress_C"/>
</dbReference>
<keyword evidence="7" id="KW-0028">Amino-acid biosynthesis</keyword>
<feature type="domain" description="Arginine repressor C-terminal" evidence="10">
    <location>
        <begin position="82"/>
        <end position="148"/>
    </location>
</feature>
<evidence type="ECO:0000256" key="3">
    <source>
        <dbReference type="ARBA" id="ARBA00022490"/>
    </source>
</evidence>
<name>A0A9D1ZUX3_9FIRM</name>
<evidence type="ECO:0000256" key="2">
    <source>
        <dbReference type="ARBA" id="ARBA00008316"/>
    </source>
</evidence>
<dbReference type="SUPFAM" id="SSF46785">
    <property type="entry name" value="Winged helix' DNA-binding domain"/>
    <property type="match status" value="1"/>
</dbReference>
<dbReference type="InterPro" id="IPR020900">
    <property type="entry name" value="Arg_repress_DNA-bd"/>
</dbReference>
<evidence type="ECO:0000256" key="1">
    <source>
        <dbReference type="ARBA" id="ARBA00004496"/>
    </source>
</evidence>
<evidence type="ECO:0000313" key="12">
    <source>
        <dbReference type="Proteomes" id="UP000886750"/>
    </source>
</evidence>
<organism evidence="11 12">
    <name type="scientific">Candidatus Borkfalkia excrementigallinarum</name>
    <dbReference type="NCBI Taxonomy" id="2838506"/>
    <lineage>
        <taxon>Bacteria</taxon>
        <taxon>Bacillati</taxon>
        <taxon>Bacillota</taxon>
        <taxon>Clostridia</taxon>
        <taxon>Christensenellales</taxon>
        <taxon>Christensenellaceae</taxon>
        <taxon>Candidatus Borkfalkia</taxon>
    </lineage>
</organism>
<keyword evidence="4 7" id="KW-0805">Transcription regulation</keyword>
<comment type="caution">
    <text evidence="11">The sequence shown here is derived from an EMBL/GenBank/DDBJ whole genome shotgun (WGS) entry which is preliminary data.</text>
</comment>
<dbReference type="GO" id="GO:0051259">
    <property type="term" value="P:protein complex oligomerization"/>
    <property type="evidence" value="ECO:0007669"/>
    <property type="project" value="InterPro"/>
</dbReference>
<dbReference type="HAMAP" id="MF_00173">
    <property type="entry name" value="Arg_repressor"/>
    <property type="match status" value="1"/>
</dbReference>
<dbReference type="InterPro" id="IPR036388">
    <property type="entry name" value="WH-like_DNA-bd_sf"/>
</dbReference>
<evidence type="ECO:0000256" key="4">
    <source>
        <dbReference type="ARBA" id="ARBA00023015"/>
    </source>
</evidence>
<dbReference type="PRINTS" id="PR01467">
    <property type="entry name" value="ARGREPRESSOR"/>
</dbReference>
<dbReference type="PANTHER" id="PTHR34471">
    <property type="entry name" value="ARGININE REPRESSOR"/>
    <property type="match status" value="1"/>
</dbReference>
<feature type="domain" description="Arginine repressor DNA-binding" evidence="9">
    <location>
        <begin position="3"/>
        <end position="70"/>
    </location>
</feature>
<evidence type="ECO:0000259" key="9">
    <source>
        <dbReference type="Pfam" id="PF01316"/>
    </source>
</evidence>
<dbReference type="GO" id="GO:0003700">
    <property type="term" value="F:DNA-binding transcription factor activity"/>
    <property type="evidence" value="ECO:0007669"/>
    <property type="project" value="UniProtKB-UniRule"/>
</dbReference>
<evidence type="ECO:0000259" key="10">
    <source>
        <dbReference type="Pfam" id="PF02863"/>
    </source>
</evidence>
<reference evidence="11" key="1">
    <citation type="journal article" date="2021" name="PeerJ">
        <title>Extensive microbial diversity within the chicken gut microbiome revealed by metagenomics and culture.</title>
        <authorList>
            <person name="Gilroy R."/>
            <person name="Ravi A."/>
            <person name="Getino M."/>
            <person name="Pursley I."/>
            <person name="Horton D.L."/>
            <person name="Alikhan N.F."/>
            <person name="Baker D."/>
            <person name="Gharbi K."/>
            <person name="Hall N."/>
            <person name="Watson M."/>
            <person name="Adriaenssens E.M."/>
            <person name="Foster-Nyarko E."/>
            <person name="Jarju S."/>
            <person name="Secka A."/>
            <person name="Antonio M."/>
            <person name="Oren A."/>
            <person name="Chaudhuri R.R."/>
            <person name="La Ragione R."/>
            <person name="Hildebrand F."/>
            <person name="Pallen M.J."/>
        </authorList>
    </citation>
    <scope>NUCLEOTIDE SEQUENCE</scope>
    <source>
        <strain evidence="11">1345</strain>
    </source>
</reference>
<comment type="pathway">
    <text evidence="7">Amino-acid biosynthesis; L-arginine biosynthesis [regulation].</text>
</comment>
<dbReference type="InterPro" id="IPR036390">
    <property type="entry name" value="WH_DNA-bd_sf"/>
</dbReference>
<comment type="function">
    <text evidence="7">Regulates arginine biosynthesis genes.</text>
</comment>